<dbReference type="AlphaFoldDB" id="A0A3Q9JH90"/>
<keyword evidence="2" id="KW-0479">Metal-binding</keyword>
<name>A0A3Q9JH90_9GAMM</name>
<dbReference type="EMBL" id="CP029822">
    <property type="protein sequence ID" value="AZS49391.1"/>
    <property type="molecule type" value="Genomic_DNA"/>
</dbReference>
<proteinExistence type="inferred from homology"/>
<dbReference type="PANTHER" id="PTHR30270:SF0">
    <property type="entry name" value="THIAMINE-MONOPHOSPHATE KINASE"/>
    <property type="match status" value="1"/>
</dbReference>
<evidence type="ECO:0000313" key="5">
    <source>
        <dbReference type="Proteomes" id="UP000273143"/>
    </source>
</evidence>
<dbReference type="NCBIfam" id="TIGR01379">
    <property type="entry name" value="thiL"/>
    <property type="match status" value="1"/>
</dbReference>
<comment type="similarity">
    <text evidence="2">Belongs to the thiamine-monophosphate kinase family.</text>
</comment>
<dbReference type="KEGG" id="emo:DM558_00725"/>
<evidence type="ECO:0000256" key="1">
    <source>
        <dbReference type="ARBA" id="ARBA00022977"/>
    </source>
</evidence>
<reference evidence="5" key="1">
    <citation type="submission" date="2018-06" db="EMBL/GenBank/DDBJ databases">
        <title>Complete genome of Pseudomonas insecticola strain QZS01.</title>
        <authorList>
            <person name="Wang J."/>
            <person name="Su Q."/>
        </authorList>
    </citation>
    <scope>NUCLEOTIDE SEQUENCE [LARGE SCALE GENOMIC DNA]</scope>
    <source>
        <strain evidence="5">QZS01</strain>
    </source>
</reference>
<keyword evidence="2" id="KW-0460">Magnesium</keyword>
<sequence>MGEFELIQAYFKSSACAYLNKNISLGIGDDCALLRPSPQSEIAISTDTLVADVHFPAKGDAFLIGQRALAVTVSDLAAMGANPIGFTLALTLPCVDQAWLKRFSEGLCLKAHECSISLMGGDTTKGPLSITITVFGEVPLGKALRRDGAQPDDLLCVSGYLGEAAGALSMVLDNKPYDFSALLKSYWSPIPQLVIGHALLGKATACLDISDGLVADCGHIAKSSNVALVIEASKLVISPLLSAVYEDEQCLQNILVGGDDYQLAFTIPRDLFSELVKTHPSIQVIGYVTKGSGISVVDKKGVPIVLSQQGYQHF</sequence>
<feature type="binding site" evidence="2">
    <location>
        <position position="146"/>
    </location>
    <ligand>
        <name>ATP</name>
        <dbReference type="ChEBI" id="CHEBI:30616"/>
    </ligand>
</feature>
<keyword evidence="5" id="KW-1185">Reference proteome</keyword>
<comment type="caution">
    <text evidence="2">Lacks conserved residue(s) required for the propagation of feature annotation.</text>
</comment>
<accession>A0A3Q9JH90</accession>
<gene>
    <name evidence="2 4" type="primary">thiL</name>
    <name evidence="4" type="ORF">DM558_00725</name>
</gene>
<dbReference type="EC" id="2.7.4.16" evidence="2"/>
<feature type="binding site" evidence="2">
    <location>
        <position position="122"/>
    </location>
    <ligand>
        <name>Mg(2+)</name>
        <dbReference type="ChEBI" id="CHEBI:18420"/>
        <label>1</label>
    </ligand>
</feature>
<dbReference type="Proteomes" id="UP000273143">
    <property type="component" value="Chromosome"/>
</dbReference>
<keyword evidence="2" id="KW-0067">ATP-binding</keyword>
<dbReference type="UniPathway" id="UPA00060">
    <property type="reaction ID" value="UER00142"/>
</dbReference>
<dbReference type="GO" id="GO:0009030">
    <property type="term" value="F:thiamine-phosphate kinase activity"/>
    <property type="evidence" value="ECO:0007669"/>
    <property type="project" value="UniProtKB-UniRule"/>
</dbReference>
<keyword evidence="1 2" id="KW-0784">Thiamine biosynthesis</keyword>
<feature type="binding site" evidence="2">
    <location>
        <position position="45"/>
    </location>
    <ligand>
        <name>Mg(2+)</name>
        <dbReference type="ChEBI" id="CHEBI:18420"/>
        <label>4</label>
    </ligand>
</feature>
<keyword evidence="2 4" id="KW-0808">Transferase</keyword>
<keyword evidence="2 4" id="KW-0418">Kinase</keyword>
<feature type="binding site" evidence="2">
    <location>
        <position position="47"/>
    </location>
    <ligand>
        <name>Mg(2+)</name>
        <dbReference type="ChEBI" id="CHEBI:18420"/>
        <label>1</label>
    </ligand>
</feature>
<feature type="binding site" evidence="2">
    <location>
        <position position="75"/>
    </location>
    <ligand>
        <name>Mg(2+)</name>
        <dbReference type="ChEBI" id="CHEBI:18420"/>
        <label>3</label>
    </ligand>
</feature>
<dbReference type="CDD" id="cd02194">
    <property type="entry name" value="ThiL"/>
    <property type="match status" value="1"/>
</dbReference>
<comment type="function">
    <text evidence="2">Catalyzes the ATP-dependent phosphorylation of thiamine-monophosphate (TMP) to form thiamine-pyrophosphate (TPP), the active form of vitamin B1.</text>
</comment>
<feature type="domain" description="PurM-like N-terminal" evidence="3">
    <location>
        <begin position="28"/>
        <end position="138"/>
    </location>
</feature>
<dbReference type="SUPFAM" id="SSF55326">
    <property type="entry name" value="PurM N-terminal domain-like"/>
    <property type="match status" value="1"/>
</dbReference>
<feature type="binding site" evidence="2">
    <location>
        <begin position="121"/>
        <end position="122"/>
    </location>
    <ligand>
        <name>ATP</name>
        <dbReference type="ChEBI" id="CHEBI:30616"/>
    </ligand>
</feature>
<feature type="binding site" evidence="2">
    <location>
        <position position="75"/>
    </location>
    <ligand>
        <name>Mg(2+)</name>
        <dbReference type="ChEBI" id="CHEBI:18420"/>
        <label>2</label>
    </ligand>
</feature>
<feature type="binding site" evidence="2">
    <location>
        <position position="47"/>
    </location>
    <ligand>
        <name>Mg(2+)</name>
        <dbReference type="ChEBI" id="CHEBI:18420"/>
        <label>2</label>
    </ligand>
</feature>
<feature type="binding site" evidence="2">
    <location>
        <position position="75"/>
    </location>
    <ligand>
        <name>Mg(2+)</name>
        <dbReference type="ChEBI" id="CHEBI:18420"/>
        <label>4</label>
    </ligand>
</feature>
<dbReference type="PANTHER" id="PTHR30270">
    <property type="entry name" value="THIAMINE-MONOPHOSPHATE KINASE"/>
    <property type="match status" value="1"/>
</dbReference>
<feature type="binding site" evidence="2">
    <location>
        <position position="211"/>
    </location>
    <ligand>
        <name>Mg(2+)</name>
        <dbReference type="ChEBI" id="CHEBI:18420"/>
        <label>5</label>
    </ligand>
</feature>
<evidence type="ECO:0000313" key="4">
    <source>
        <dbReference type="EMBL" id="AZS49391.1"/>
    </source>
</evidence>
<feature type="binding site" evidence="2">
    <location>
        <position position="210"/>
    </location>
    <ligand>
        <name>ATP</name>
        <dbReference type="ChEBI" id="CHEBI:30616"/>
    </ligand>
</feature>
<dbReference type="Gene3D" id="3.90.650.10">
    <property type="entry name" value="PurM-like C-terminal domain"/>
    <property type="match status" value="1"/>
</dbReference>
<dbReference type="SUPFAM" id="SSF56042">
    <property type="entry name" value="PurM C-terminal domain-like"/>
    <property type="match status" value="1"/>
</dbReference>
<dbReference type="HAMAP" id="MF_02128">
    <property type="entry name" value="TMP_kinase"/>
    <property type="match status" value="1"/>
</dbReference>
<dbReference type="Gene3D" id="3.30.1330.10">
    <property type="entry name" value="PurM-like, N-terminal domain"/>
    <property type="match status" value="1"/>
</dbReference>
<dbReference type="RefSeq" id="WP_127161606.1">
    <property type="nucleotide sequence ID" value="NZ_CP029822.1"/>
</dbReference>
<organism evidence="4 5">
    <name type="scientific">Entomomonas moraniae</name>
    <dbReference type="NCBI Taxonomy" id="2213226"/>
    <lineage>
        <taxon>Bacteria</taxon>
        <taxon>Pseudomonadati</taxon>
        <taxon>Pseudomonadota</taxon>
        <taxon>Gammaproteobacteria</taxon>
        <taxon>Pseudomonadales</taxon>
        <taxon>Pseudomonadaceae</taxon>
        <taxon>Entomomonas</taxon>
    </lineage>
</organism>
<protein>
    <recommendedName>
        <fullName evidence="2">Thiamine-monophosphate kinase</fullName>
        <shortName evidence="2">TMP kinase</shortName>
        <shortName evidence="2">Thiamine-phosphate kinase</shortName>
        <ecNumber evidence="2">2.7.4.16</ecNumber>
    </recommendedName>
</protein>
<feature type="binding site" evidence="2">
    <location>
        <position position="259"/>
    </location>
    <ligand>
        <name>substrate</name>
    </ligand>
</feature>
<feature type="binding site" evidence="2">
    <location>
        <position position="311"/>
    </location>
    <ligand>
        <name>substrate</name>
    </ligand>
</feature>
<dbReference type="InterPro" id="IPR006283">
    <property type="entry name" value="ThiL-like"/>
</dbReference>
<dbReference type="InterPro" id="IPR016188">
    <property type="entry name" value="PurM-like_N"/>
</dbReference>
<evidence type="ECO:0000256" key="2">
    <source>
        <dbReference type="HAMAP-Rule" id="MF_02128"/>
    </source>
</evidence>
<comment type="miscellaneous">
    <text evidence="2">Reaction mechanism of ThiL seems to utilize a direct, inline transfer of the gamma-phosphate of ATP to TMP rather than a phosphorylated enzyme intermediate.</text>
</comment>
<comment type="catalytic activity">
    <reaction evidence="2">
        <text>thiamine phosphate + ATP = thiamine diphosphate + ADP</text>
        <dbReference type="Rhea" id="RHEA:15913"/>
        <dbReference type="ChEBI" id="CHEBI:30616"/>
        <dbReference type="ChEBI" id="CHEBI:37575"/>
        <dbReference type="ChEBI" id="CHEBI:58937"/>
        <dbReference type="ChEBI" id="CHEBI:456216"/>
        <dbReference type="EC" id="2.7.4.16"/>
    </reaction>
</comment>
<feature type="binding site" evidence="2">
    <location>
        <position position="208"/>
    </location>
    <ligand>
        <name>Mg(2+)</name>
        <dbReference type="ChEBI" id="CHEBI:18420"/>
        <label>3</label>
    </ligand>
</feature>
<feature type="binding site" evidence="2">
    <location>
        <position position="30"/>
    </location>
    <ligand>
        <name>Mg(2+)</name>
        <dbReference type="ChEBI" id="CHEBI:18420"/>
        <label>4</label>
    </ligand>
</feature>
<keyword evidence="2" id="KW-0547">Nucleotide-binding</keyword>
<dbReference type="InterPro" id="IPR036921">
    <property type="entry name" value="PurM-like_N_sf"/>
</dbReference>
<feature type="binding site" evidence="2">
    <location>
        <position position="54"/>
    </location>
    <ligand>
        <name>substrate</name>
    </ligand>
</feature>
<evidence type="ECO:0000259" key="3">
    <source>
        <dbReference type="Pfam" id="PF00586"/>
    </source>
</evidence>
<dbReference type="Pfam" id="PF00586">
    <property type="entry name" value="AIRS"/>
    <property type="match status" value="1"/>
</dbReference>
<dbReference type="InterPro" id="IPR036676">
    <property type="entry name" value="PurM-like_C_sf"/>
</dbReference>
<dbReference type="PIRSF" id="PIRSF005303">
    <property type="entry name" value="Thiam_monoph_kin"/>
    <property type="match status" value="1"/>
</dbReference>
<dbReference type="GO" id="GO:0005524">
    <property type="term" value="F:ATP binding"/>
    <property type="evidence" value="ECO:0007669"/>
    <property type="project" value="UniProtKB-UniRule"/>
</dbReference>
<comment type="pathway">
    <text evidence="2">Cofactor biosynthesis; thiamine diphosphate biosynthesis; thiamine diphosphate from thiamine phosphate: step 1/1.</text>
</comment>
<dbReference type="GO" id="GO:0000287">
    <property type="term" value="F:magnesium ion binding"/>
    <property type="evidence" value="ECO:0007669"/>
    <property type="project" value="UniProtKB-UniRule"/>
</dbReference>
<feature type="binding site" evidence="2">
    <location>
        <position position="46"/>
    </location>
    <ligand>
        <name>Mg(2+)</name>
        <dbReference type="ChEBI" id="CHEBI:18420"/>
        <label>1</label>
    </ligand>
</feature>
<feature type="binding site" evidence="2">
    <location>
        <position position="30"/>
    </location>
    <ligand>
        <name>Mg(2+)</name>
        <dbReference type="ChEBI" id="CHEBI:18420"/>
        <label>3</label>
    </ligand>
</feature>
<dbReference type="GO" id="GO:0009229">
    <property type="term" value="P:thiamine diphosphate biosynthetic process"/>
    <property type="evidence" value="ECO:0007669"/>
    <property type="project" value="UniProtKB-UniRule"/>
</dbReference>
<dbReference type="GO" id="GO:0009228">
    <property type="term" value="P:thiamine biosynthetic process"/>
    <property type="evidence" value="ECO:0007669"/>
    <property type="project" value="UniProtKB-KW"/>
</dbReference>